<feature type="compositionally biased region" description="Polar residues" evidence="1">
    <location>
        <begin position="45"/>
        <end position="55"/>
    </location>
</feature>
<feature type="compositionally biased region" description="Low complexity" evidence="1">
    <location>
        <begin position="85"/>
        <end position="95"/>
    </location>
</feature>
<feature type="compositionally biased region" description="Polar residues" evidence="1">
    <location>
        <begin position="64"/>
        <end position="78"/>
    </location>
</feature>
<protein>
    <submittedName>
        <fullName evidence="3">Sensor histidine kinase RcsC (EC)</fullName>
        <ecNumber evidence="3">2.7.13.3</ecNumber>
    </submittedName>
</protein>
<sequence length="565" mass="62697">MTTAPPRPSPSPRWDGLNEGFVSPARLQQWKQEHERVHPLGSPLGTPQQGPSTNRPAPERRNLSMDSYSNGNGTSPTKPTHRARPSFASFFSRKSSAMDDLPISSPPQAQSPPPAGAPMQQQQQQQQQTSTPPSSFGPQHAHLRRPSSSNHSRLMQQQQPAPPPQQPPAQQPQSMQGPPPPSQAPPPSQGPGGAGVPAQGPPLHPEIKSVVQLTLAHTHKVYFSGPLVRRIERQTDGQKPAKDEGWREVWAQLGGTTLSVWDMEEIQEASKQGRQVPPAYINVTDARYTNVLTLNTAGSNLYFFSCPSPEALVQWTAAMRLAAWEKSRLEEIYTAHLIRITLNDGRGTPSTLVNGRLEGWVRIRIAGQTDWKRMWMVISAGSGTAGHPDHASITSQGNERPESPNAPRRRRMSNLFSREKTPVSNLPAQALIQAFTSPKPRDRKKALLTMHTVSQAFAVYPERPELISRSTLMKLEGKLGEEEVAGILKGREAWLLVMPELEGANTRASEMLRWLIAIHDAFELYGRPKMYSWDPRDIQSMMFAYPIGPHRDVRLLVLLVSVQLY</sequence>
<feature type="compositionally biased region" description="Low complexity" evidence="1">
    <location>
        <begin position="117"/>
        <end position="139"/>
    </location>
</feature>
<feature type="compositionally biased region" description="Pro residues" evidence="1">
    <location>
        <begin position="160"/>
        <end position="170"/>
    </location>
</feature>
<organism evidence="3">
    <name type="scientific">Ganoderma boninense</name>
    <dbReference type="NCBI Taxonomy" id="34458"/>
    <lineage>
        <taxon>Eukaryota</taxon>
        <taxon>Fungi</taxon>
        <taxon>Dikarya</taxon>
        <taxon>Basidiomycota</taxon>
        <taxon>Agaricomycotina</taxon>
        <taxon>Agaricomycetes</taxon>
        <taxon>Polyporales</taxon>
        <taxon>Polyporaceae</taxon>
        <taxon>Ganoderma</taxon>
    </lineage>
</organism>
<dbReference type="Pfam" id="PF25381">
    <property type="entry name" value="PH_26"/>
    <property type="match status" value="1"/>
</dbReference>
<dbReference type="InterPro" id="IPR001849">
    <property type="entry name" value="PH_domain"/>
</dbReference>
<dbReference type="EMBL" id="LR724212">
    <property type="protein sequence ID" value="VWO94771.1"/>
    <property type="molecule type" value="Genomic_DNA"/>
</dbReference>
<dbReference type="PANTHER" id="PTHR48125">
    <property type="entry name" value="LP07818P1"/>
    <property type="match status" value="1"/>
</dbReference>
<dbReference type="Gene3D" id="2.30.29.30">
    <property type="entry name" value="Pleckstrin-homology domain (PH domain)/Phosphotyrosine-binding domain (PTB)"/>
    <property type="match status" value="1"/>
</dbReference>
<dbReference type="GO" id="GO:0004673">
    <property type="term" value="F:protein histidine kinase activity"/>
    <property type="evidence" value="ECO:0007669"/>
    <property type="project" value="UniProtKB-EC"/>
</dbReference>
<feature type="compositionally biased region" description="Pro residues" evidence="1">
    <location>
        <begin position="177"/>
        <end position="189"/>
    </location>
</feature>
<keyword evidence="3" id="KW-0808">Transferase</keyword>
<dbReference type="EC" id="2.7.13.3" evidence="3"/>
<evidence type="ECO:0000259" key="2">
    <source>
        <dbReference type="PROSITE" id="PS50003"/>
    </source>
</evidence>
<dbReference type="PANTHER" id="PTHR48125:SF12">
    <property type="entry name" value="AT HOOK TRANSCRIPTION FACTOR FAMILY-RELATED"/>
    <property type="match status" value="1"/>
</dbReference>
<feature type="region of interest" description="Disordered" evidence="1">
    <location>
        <begin position="382"/>
        <end position="409"/>
    </location>
</feature>
<dbReference type="PROSITE" id="PS50003">
    <property type="entry name" value="PH_DOMAIN"/>
    <property type="match status" value="1"/>
</dbReference>
<evidence type="ECO:0000313" key="3">
    <source>
        <dbReference type="EMBL" id="VWO94771.1"/>
    </source>
</evidence>
<accession>A0A5K1JSY8</accession>
<dbReference type="InterPro" id="IPR058155">
    <property type="entry name" value="Skg3/CAF120-like_PH"/>
</dbReference>
<feature type="compositionally biased region" description="Pro residues" evidence="1">
    <location>
        <begin position="1"/>
        <end position="11"/>
    </location>
</feature>
<dbReference type="AlphaFoldDB" id="A0A5K1JSY8"/>
<proteinExistence type="predicted"/>
<keyword evidence="3" id="KW-0418">Kinase</keyword>
<name>A0A5K1JSY8_9APHY</name>
<feature type="region of interest" description="Disordered" evidence="1">
    <location>
        <begin position="1"/>
        <end position="204"/>
    </location>
</feature>
<evidence type="ECO:0000256" key="1">
    <source>
        <dbReference type="SAM" id="MobiDB-lite"/>
    </source>
</evidence>
<gene>
    <name evidence="3" type="primary">P58662</name>
</gene>
<dbReference type="InterPro" id="IPR011993">
    <property type="entry name" value="PH-like_dom_sf"/>
</dbReference>
<reference evidence="3" key="1">
    <citation type="submission" date="2019-10" db="EMBL/GenBank/DDBJ databases">
        <authorList>
            <person name="Nor Muhammad N."/>
        </authorList>
    </citation>
    <scope>NUCLEOTIDE SEQUENCE</scope>
</reference>
<feature type="compositionally biased region" description="Polar residues" evidence="1">
    <location>
        <begin position="146"/>
        <end position="155"/>
    </location>
</feature>
<feature type="domain" description="PH" evidence="2">
    <location>
        <begin position="220"/>
        <end position="324"/>
    </location>
</feature>
<dbReference type="SUPFAM" id="SSF50729">
    <property type="entry name" value="PH domain-like"/>
    <property type="match status" value="1"/>
</dbReference>